<protein>
    <recommendedName>
        <fullName evidence="4">DprA winged helix domain-containing protein</fullName>
    </recommendedName>
</protein>
<evidence type="ECO:0000256" key="1">
    <source>
        <dbReference type="SAM" id="MobiDB-lite"/>
    </source>
</evidence>
<sequence length="104" mass="11634">MATDVNEDVIRAVTCAIEARPGLSMDDLILSCRPHTWNQVFLALDVLIRVGVVRLPRHSGFYTISPSSKPIAKRHQNRSQKLRMKSDISPCRQNARKPVNATAP</sequence>
<evidence type="ECO:0000313" key="2">
    <source>
        <dbReference type="EMBL" id="QPD03705.1"/>
    </source>
</evidence>
<dbReference type="KEGG" id="nkf:Nkreftii_001479"/>
<proteinExistence type="predicted"/>
<gene>
    <name evidence="2" type="ORF">Nkreftii_001479</name>
</gene>
<evidence type="ECO:0008006" key="4">
    <source>
        <dbReference type="Google" id="ProtNLM"/>
    </source>
</evidence>
<reference evidence="2 3" key="1">
    <citation type="journal article" date="2020" name="ISME J.">
        <title>Enrichment and physiological characterization of a novel comammox Nitrospira indicates ammonium inhibition of complete nitrification.</title>
        <authorList>
            <person name="Sakoula D."/>
            <person name="Koch H."/>
            <person name="Frank J."/>
            <person name="Jetten M.S.M."/>
            <person name="van Kessel M.A.H.J."/>
            <person name="Lucker S."/>
        </authorList>
    </citation>
    <scope>NUCLEOTIDE SEQUENCE [LARGE SCALE GENOMIC DNA]</scope>
    <source>
        <strain evidence="2">Comreactor17</strain>
    </source>
</reference>
<dbReference type="Proteomes" id="UP000593737">
    <property type="component" value="Chromosome"/>
</dbReference>
<organism evidence="2 3">
    <name type="scientific">Candidatus Nitrospira kreftii</name>
    <dbReference type="NCBI Taxonomy" id="2652173"/>
    <lineage>
        <taxon>Bacteria</taxon>
        <taxon>Pseudomonadati</taxon>
        <taxon>Nitrospirota</taxon>
        <taxon>Nitrospiria</taxon>
        <taxon>Nitrospirales</taxon>
        <taxon>Nitrospiraceae</taxon>
        <taxon>Nitrospira</taxon>
    </lineage>
</organism>
<evidence type="ECO:0000313" key="3">
    <source>
        <dbReference type="Proteomes" id="UP000593737"/>
    </source>
</evidence>
<name>A0A7S8IZ76_9BACT</name>
<feature type="compositionally biased region" description="Basic residues" evidence="1">
    <location>
        <begin position="71"/>
        <end position="83"/>
    </location>
</feature>
<dbReference type="AlphaFoldDB" id="A0A7S8IZ76"/>
<feature type="region of interest" description="Disordered" evidence="1">
    <location>
        <begin position="66"/>
        <end position="104"/>
    </location>
</feature>
<dbReference type="EMBL" id="CP047423">
    <property type="protein sequence ID" value="QPD03705.1"/>
    <property type="molecule type" value="Genomic_DNA"/>
</dbReference>
<accession>A0A7S8IZ76</accession>